<dbReference type="Gene3D" id="1.10.3210.10">
    <property type="entry name" value="Hypothetical protein af1432"/>
    <property type="match status" value="1"/>
</dbReference>
<organism evidence="2 3">
    <name type="scientific">Mycobacterium paraense</name>
    <dbReference type="NCBI Taxonomy" id="767916"/>
    <lineage>
        <taxon>Bacteria</taxon>
        <taxon>Bacillati</taxon>
        <taxon>Actinomycetota</taxon>
        <taxon>Actinomycetes</taxon>
        <taxon>Mycobacteriales</taxon>
        <taxon>Mycobacteriaceae</taxon>
        <taxon>Mycobacterium</taxon>
        <taxon>Mycobacterium simiae complex</taxon>
    </lineage>
</organism>
<dbReference type="AlphaFoldDB" id="A0A1X2ABB6"/>
<dbReference type="STRING" id="767916.AWB91_23265"/>
<dbReference type="Proteomes" id="UP000193285">
    <property type="component" value="Unassembled WGS sequence"/>
</dbReference>
<dbReference type="PANTHER" id="PTHR40202">
    <property type="match status" value="1"/>
</dbReference>
<comment type="caution">
    <text evidence="2">The sequence shown here is derived from an EMBL/GenBank/DDBJ whole genome shotgun (WGS) entry which is preliminary data.</text>
</comment>
<name>A0A1X2ABB6_9MYCO</name>
<evidence type="ECO:0000259" key="1">
    <source>
        <dbReference type="Pfam" id="PF01966"/>
    </source>
</evidence>
<gene>
    <name evidence="2" type="ORF">AWB90_12240</name>
</gene>
<dbReference type="Pfam" id="PF01966">
    <property type="entry name" value="HD"/>
    <property type="match status" value="1"/>
</dbReference>
<dbReference type="CDD" id="cd00077">
    <property type="entry name" value="HDc"/>
    <property type="match status" value="1"/>
</dbReference>
<reference evidence="2 3" key="1">
    <citation type="journal article" date="2015" name="Emerg. Microbes Infect.">
        <title>Characterization of 17 strains belonging to the Mycobacterium simiae complex and description of Mycobacterium paraense sp. nov.</title>
        <authorList>
            <person name="Fusco da Costa A.R."/>
            <person name="Fedrizzi T."/>
            <person name="Lopes M.L."/>
            <person name="Pecorari M."/>
            <person name="Oliveira da Costa W.L."/>
            <person name="Giacobazzi E."/>
            <person name="da Costa Bahia J.R."/>
            <person name="De Sanctis V."/>
            <person name="Batista Lima K.V."/>
            <person name="Bertorelli R."/>
            <person name="Grottola A."/>
            <person name="Fabio A."/>
            <person name="Mariottini A."/>
            <person name="Ferretti P."/>
            <person name="Di Leva F."/>
            <person name="Fregni Serpini G."/>
            <person name="Tagliazucchi S."/>
            <person name="Rumpianesi F."/>
            <person name="Jousson O."/>
            <person name="Segata N."/>
            <person name="Tortoli E."/>
        </authorList>
    </citation>
    <scope>NUCLEOTIDE SEQUENCE [LARGE SCALE GENOMIC DNA]</scope>
    <source>
        <strain evidence="2 3">IEC33</strain>
    </source>
</reference>
<accession>A0A1X2ABB6</accession>
<feature type="domain" description="HD" evidence="1">
    <location>
        <begin position="49"/>
        <end position="105"/>
    </location>
</feature>
<evidence type="ECO:0000313" key="3">
    <source>
        <dbReference type="Proteomes" id="UP000193285"/>
    </source>
</evidence>
<proteinExistence type="predicted"/>
<dbReference type="InterPro" id="IPR052567">
    <property type="entry name" value="OP_Dioxygenase"/>
</dbReference>
<evidence type="ECO:0000313" key="2">
    <source>
        <dbReference type="EMBL" id="ORW48120.1"/>
    </source>
</evidence>
<dbReference type="OrthoDB" id="581608at2"/>
<dbReference type="EMBL" id="LQPN01000040">
    <property type="protein sequence ID" value="ORW48120.1"/>
    <property type="molecule type" value="Genomic_DNA"/>
</dbReference>
<protein>
    <recommendedName>
        <fullName evidence="1">HD domain-containing protein</fullName>
    </recommendedName>
</protein>
<sequence>MTASSRWPLADPTTAAEVADQVFALFAERGHSRYDEAVSQTEHAVQSAALADAENAGDAMTIAALLHDIGHLVVDEHNTRADFLHENEKHELVAATILGRWFPPPVTSPVALHVAAKRYLVATDPSYVDGLSRASVQSLLLQGGPMGPEEVVKFRRLRHAAGACRLRRWDDAAKVENRRVPPLEHYRERLESLVVFRPVAPKSHHGFG</sequence>
<dbReference type="RefSeq" id="WP_085244914.1">
    <property type="nucleotide sequence ID" value="NZ_LQPN01000040.1"/>
</dbReference>
<dbReference type="PANTHER" id="PTHR40202:SF1">
    <property type="entry name" value="HD DOMAIN-CONTAINING PROTEIN"/>
    <property type="match status" value="1"/>
</dbReference>
<dbReference type="InterPro" id="IPR003607">
    <property type="entry name" value="HD/PDEase_dom"/>
</dbReference>
<dbReference type="SUPFAM" id="SSF109604">
    <property type="entry name" value="HD-domain/PDEase-like"/>
    <property type="match status" value="2"/>
</dbReference>
<dbReference type="InterPro" id="IPR006674">
    <property type="entry name" value="HD_domain"/>
</dbReference>